<dbReference type="Proteomes" id="UP000196475">
    <property type="component" value="Unassembled WGS sequence"/>
</dbReference>
<organism evidence="2 3">
    <name type="scientific">Bacillus thermozeamaize</name>
    <dbReference type="NCBI Taxonomy" id="230954"/>
    <lineage>
        <taxon>Bacteria</taxon>
        <taxon>Bacillati</taxon>
        <taxon>Bacillota</taxon>
        <taxon>Bacilli</taxon>
        <taxon>Bacillales</taxon>
        <taxon>Bacillaceae</taxon>
        <taxon>Bacillus</taxon>
    </lineage>
</organism>
<proteinExistence type="predicted"/>
<keyword evidence="2" id="KW-0695">RNA-directed DNA polymerase</keyword>
<evidence type="ECO:0000313" key="3">
    <source>
        <dbReference type="Proteomes" id="UP000196475"/>
    </source>
</evidence>
<feature type="domain" description="Reverse transcriptase" evidence="1">
    <location>
        <begin position="1"/>
        <end position="212"/>
    </location>
</feature>
<dbReference type="AlphaFoldDB" id="A0A1Y3PW40"/>
<dbReference type="Pfam" id="PF08388">
    <property type="entry name" value="GIIM"/>
    <property type="match status" value="1"/>
</dbReference>
<comment type="caution">
    <text evidence="2">The sequence shown here is derived from an EMBL/GenBank/DDBJ whole genome shotgun (WGS) entry which is preliminary data.</text>
</comment>
<dbReference type="NCBIfam" id="TIGR04416">
    <property type="entry name" value="group_II_RT_mat"/>
    <property type="match status" value="1"/>
</dbReference>
<name>A0A1Y3PW40_9BACI</name>
<keyword evidence="2" id="KW-0808">Transferase</keyword>
<dbReference type="PANTHER" id="PTHR34047:SF8">
    <property type="entry name" value="PROTEIN YKFC"/>
    <property type="match status" value="1"/>
</dbReference>
<dbReference type="CDD" id="cd01651">
    <property type="entry name" value="RT_G2_intron"/>
    <property type="match status" value="1"/>
</dbReference>
<sequence length="354" mass="41240">KRVEIPKPGGGVRLLGIPTVMDRLIQQALLQVLTPIFDVGFSSSSFGFRPGRRAHDAVRKAQAYIRDGYRWVVDMDLEKFFDRVNHDILMARVARKVKDKRVLKLIRAYLGAGVMVNGVVQATEEGTPQGGPLSPLLANILLDDLDKELERRGLKFVRYADDCNIFVASKRAGERVMESVTRFVEGKLKLKVNRDKSAVDRPWKRKFLGFSFLPDREATIRLAPKTVERFKERVRAITSRTRPVTMEQRIRELNRYITGWVGYFRIAAAKSHCETLDQWIRRRLRMCLWKQWKRIRTRYRELRALGVPEHFVHMMANSRRGPWEMSRNLNNALDTRYFQAQGLVSMLECYLAFR</sequence>
<feature type="non-terminal residue" evidence="2">
    <location>
        <position position="1"/>
    </location>
</feature>
<dbReference type="InterPro" id="IPR030931">
    <property type="entry name" value="Group_II_RT_mat"/>
</dbReference>
<dbReference type="EMBL" id="LZRT01000003">
    <property type="protein sequence ID" value="OUM91214.1"/>
    <property type="molecule type" value="Genomic_DNA"/>
</dbReference>
<dbReference type="SUPFAM" id="SSF56672">
    <property type="entry name" value="DNA/RNA polymerases"/>
    <property type="match status" value="1"/>
</dbReference>
<dbReference type="Pfam" id="PF00078">
    <property type="entry name" value="RVT_1"/>
    <property type="match status" value="1"/>
</dbReference>
<dbReference type="PANTHER" id="PTHR34047">
    <property type="entry name" value="NUCLEAR INTRON MATURASE 1, MITOCHONDRIAL-RELATED"/>
    <property type="match status" value="1"/>
</dbReference>
<dbReference type="InterPro" id="IPR013597">
    <property type="entry name" value="Mat_intron_G2"/>
</dbReference>
<accession>A0A1Y3PW40</accession>
<protein>
    <submittedName>
        <fullName evidence="2">Group II intron reverse transcriptase/maturase</fullName>
    </submittedName>
</protein>
<dbReference type="InterPro" id="IPR043502">
    <property type="entry name" value="DNA/RNA_pol_sf"/>
</dbReference>
<dbReference type="InterPro" id="IPR000477">
    <property type="entry name" value="RT_dom"/>
</dbReference>
<evidence type="ECO:0000259" key="1">
    <source>
        <dbReference type="PROSITE" id="PS50878"/>
    </source>
</evidence>
<reference evidence="3" key="1">
    <citation type="submission" date="2016-06" db="EMBL/GenBank/DDBJ databases">
        <authorList>
            <person name="Nascimento L."/>
            <person name="Pereira R.V."/>
            <person name="Martins L.F."/>
            <person name="Quaggio R.B."/>
            <person name="Silva A.M."/>
            <person name="Setubal J.C."/>
        </authorList>
    </citation>
    <scope>NUCLEOTIDE SEQUENCE [LARGE SCALE GENOMIC DNA]</scope>
</reference>
<keyword evidence="2" id="KW-0548">Nucleotidyltransferase</keyword>
<dbReference type="PROSITE" id="PS50878">
    <property type="entry name" value="RT_POL"/>
    <property type="match status" value="1"/>
</dbReference>
<dbReference type="InterPro" id="IPR051083">
    <property type="entry name" value="GrpII_Intron_Splice-Mob/Def"/>
</dbReference>
<evidence type="ECO:0000313" key="2">
    <source>
        <dbReference type="EMBL" id="OUM91214.1"/>
    </source>
</evidence>
<gene>
    <name evidence="2" type="ORF">BAA01_16865</name>
</gene>
<dbReference type="GO" id="GO:0003964">
    <property type="term" value="F:RNA-directed DNA polymerase activity"/>
    <property type="evidence" value="ECO:0007669"/>
    <property type="project" value="UniProtKB-KW"/>
</dbReference>